<keyword evidence="6" id="KW-0690">Ribosome biogenesis</keyword>
<evidence type="ECO:0000256" key="8">
    <source>
        <dbReference type="RuleBase" id="RU003761"/>
    </source>
</evidence>
<comment type="caution">
    <text evidence="11">The sequence shown here is derived from an EMBL/GenBank/DDBJ whole genome shotgun (WGS) entry which is preliminary data.</text>
</comment>
<feature type="region of interest" description="G1" evidence="7">
    <location>
        <begin position="10"/>
        <end position="17"/>
    </location>
</feature>
<feature type="region of interest" description="G5" evidence="7">
    <location>
        <begin position="155"/>
        <end position="157"/>
    </location>
</feature>
<dbReference type="PRINTS" id="PR00326">
    <property type="entry name" value="GTP1OBG"/>
</dbReference>
<dbReference type="PANTHER" id="PTHR42698">
    <property type="entry name" value="GTPASE ERA"/>
    <property type="match status" value="1"/>
</dbReference>
<evidence type="ECO:0000256" key="4">
    <source>
        <dbReference type="ARBA" id="ARBA00022884"/>
    </source>
</evidence>
<evidence type="ECO:0000256" key="5">
    <source>
        <dbReference type="ARBA" id="ARBA00023134"/>
    </source>
</evidence>
<accession>A0A9D1Q0G5</accession>
<dbReference type="PROSITE" id="PS50823">
    <property type="entry name" value="KH_TYPE_2"/>
    <property type="match status" value="1"/>
</dbReference>
<evidence type="ECO:0000256" key="7">
    <source>
        <dbReference type="PROSITE-ProRule" id="PRU01050"/>
    </source>
</evidence>
<dbReference type="NCBIfam" id="TIGR00436">
    <property type="entry name" value="era"/>
    <property type="match status" value="1"/>
</dbReference>
<feature type="domain" description="Era-type G" evidence="10">
    <location>
        <begin position="2"/>
        <end position="176"/>
    </location>
</feature>
<name>A0A9D1Q0G5_9FIRM</name>
<dbReference type="PROSITE" id="PS51713">
    <property type="entry name" value="G_ERA"/>
    <property type="match status" value="1"/>
</dbReference>
<dbReference type="EMBL" id="DXHS01000019">
    <property type="protein sequence ID" value="HIW01952.1"/>
    <property type="molecule type" value="Genomic_DNA"/>
</dbReference>
<comment type="function">
    <text evidence="6">An essential GTPase that binds both GDP and GTP, with rapid nucleotide exchange. Plays a role in 16S rRNA processing and 30S ribosomal subunit biogenesis and possibly also in cell cycle regulation and energy metabolism.</text>
</comment>
<evidence type="ECO:0000313" key="11">
    <source>
        <dbReference type="EMBL" id="HIW01952.1"/>
    </source>
</evidence>
<dbReference type="Pfam" id="PF07650">
    <property type="entry name" value="KH_2"/>
    <property type="match status" value="1"/>
</dbReference>
<feature type="binding site" evidence="6">
    <location>
        <begin position="119"/>
        <end position="122"/>
    </location>
    <ligand>
        <name>GTP</name>
        <dbReference type="ChEBI" id="CHEBI:37565"/>
    </ligand>
</feature>
<keyword evidence="3 6" id="KW-0547">Nucleotide-binding</keyword>
<comment type="similarity">
    <text evidence="1 6 7 8">Belongs to the TRAFAC class TrmE-Era-EngA-EngB-Septin-like GTPase superfamily. Era GTPase family.</text>
</comment>
<dbReference type="Proteomes" id="UP000823990">
    <property type="component" value="Unassembled WGS sequence"/>
</dbReference>
<keyword evidence="6" id="KW-0963">Cytoplasm</keyword>
<evidence type="ECO:0000259" key="9">
    <source>
        <dbReference type="PROSITE" id="PS50823"/>
    </source>
</evidence>
<feature type="region of interest" description="G3" evidence="7">
    <location>
        <begin position="57"/>
        <end position="60"/>
    </location>
</feature>
<keyword evidence="6" id="KW-0472">Membrane</keyword>
<dbReference type="GO" id="GO:0005886">
    <property type="term" value="C:plasma membrane"/>
    <property type="evidence" value="ECO:0007669"/>
    <property type="project" value="UniProtKB-SubCell"/>
</dbReference>
<organism evidence="11 12">
    <name type="scientific">Candidatus Protoclostridium stercorigallinarum</name>
    <dbReference type="NCBI Taxonomy" id="2838741"/>
    <lineage>
        <taxon>Bacteria</taxon>
        <taxon>Bacillati</taxon>
        <taxon>Bacillota</taxon>
        <taxon>Clostridia</taxon>
        <taxon>Candidatus Protoclostridium</taxon>
    </lineage>
</organism>
<feature type="domain" description="KH type-2" evidence="9">
    <location>
        <begin position="207"/>
        <end position="283"/>
    </location>
</feature>
<dbReference type="GO" id="GO:0005525">
    <property type="term" value="F:GTP binding"/>
    <property type="evidence" value="ECO:0007669"/>
    <property type="project" value="UniProtKB-UniRule"/>
</dbReference>
<reference evidence="11" key="1">
    <citation type="journal article" date="2021" name="PeerJ">
        <title>Extensive microbial diversity within the chicken gut microbiome revealed by metagenomics and culture.</title>
        <authorList>
            <person name="Gilroy R."/>
            <person name="Ravi A."/>
            <person name="Getino M."/>
            <person name="Pursley I."/>
            <person name="Horton D.L."/>
            <person name="Alikhan N.F."/>
            <person name="Baker D."/>
            <person name="Gharbi K."/>
            <person name="Hall N."/>
            <person name="Watson M."/>
            <person name="Adriaenssens E.M."/>
            <person name="Foster-Nyarko E."/>
            <person name="Jarju S."/>
            <person name="Secka A."/>
            <person name="Antonio M."/>
            <person name="Oren A."/>
            <person name="Chaudhuri R.R."/>
            <person name="La Ragione R."/>
            <person name="Hildebrand F."/>
            <person name="Pallen M.J."/>
        </authorList>
    </citation>
    <scope>NUCLEOTIDE SEQUENCE</scope>
    <source>
        <strain evidence="11">12435</strain>
    </source>
</reference>
<dbReference type="Pfam" id="PF01926">
    <property type="entry name" value="MMR_HSR1"/>
    <property type="match status" value="1"/>
</dbReference>
<reference evidence="11" key="2">
    <citation type="submission" date="2021-04" db="EMBL/GenBank/DDBJ databases">
        <authorList>
            <person name="Gilroy R."/>
        </authorList>
    </citation>
    <scope>NUCLEOTIDE SEQUENCE</scope>
    <source>
        <strain evidence="11">12435</strain>
    </source>
</reference>
<keyword evidence="5 6" id="KW-0342">GTP-binding</keyword>
<feature type="region of interest" description="G4" evidence="7">
    <location>
        <begin position="119"/>
        <end position="122"/>
    </location>
</feature>
<dbReference type="InterPro" id="IPR006073">
    <property type="entry name" value="GTP-bd"/>
</dbReference>
<dbReference type="Gene3D" id="3.40.50.300">
    <property type="entry name" value="P-loop containing nucleotide triphosphate hydrolases"/>
    <property type="match status" value="1"/>
</dbReference>
<keyword evidence="4 6" id="KW-0694">RNA-binding</keyword>
<feature type="region of interest" description="G2" evidence="7">
    <location>
        <begin position="36"/>
        <end position="40"/>
    </location>
</feature>
<comment type="subunit">
    <text evidence="6">Monomer.</text>
</comment>
<keyword evidence="6" id="KW-1003">Cell membrane</keyword>
<dbReference type="InterPro" id="IPR015946">
    <property type="entry name" value="KH_dom-like_a/b"/>
</dbReference>
<feature type="binding site" evidence="6">
    <location>
        <begin position="10"/>
        <end position="17"/>
    </location>
    <ligand>
        <name>GTP</name>
        <dbReference type="ChEBI" id="CHEBI:37565"/>
    </ligand>
</feature>
<dbReference type="HAMAP" id="MF_00367">
    <property type="entry name" value="GTPase_Era"/>
    <property type="match status" value="1"/>
</dbReference>
<dbReference type="GO" id="GO:0000028">
    <property type="term" value="P:ribosomal small subunit assembly"/>
    <property type="evidence" value="ECO:0007669"/>
    <property type="project" value="TreeGrafter"/>
</dbReference>
<dbReference type="CDD" id="cd22534">
    <property type="entry name" value="KH-II_Era"/>
    <property type="match status" value="1"/>
</dbReference>
<dbReference type="NCBIfam" id="TIGR00231">
    <property type="entry name" value="small_GTP"/>
    <property type="match status" value="1"/>
</dbReference>
<dbReference type="NCBIfam" id="NF000908">
    <property type="entry name" value="PRK00089.1"/>
    <property type="match status" value="1"/>
</dbReference>
<dbReference type="Gene3D" id="3.30.300.20">
    <property type="match status" value="1"/>
</dbReference>
<evidence type="ECO:0000256" key="1">
    <source>
        <dbReference type="ARBA" id="ARBA00007921"/>
    </source>
</evidence>
<dbReference type="GO" id="GO:0070181">
    <property type="term" value="F:small ribosomal subunit rRNA binding"/>
    <property type="evidence" value="ECO:0007669"/>
    <property type="project" value="UniProtKB-UniRule"/>
</dbReference>
<keyword evidence="6" id="KW-0699">rRNA-binding</keyword>
<feature type="binding site" evidence="6">
    <location>
        <begin position="57"/>
        <end position="61"/>
    </location>
    <ligand>
        <name>GTP</name>
        <dbReference type="ChEBI" id="CHEBI:37565"/>
    </ligand>
</feature>
<dbReference type="InterPro" id="IPR005662">
    <property type="entry name" value="GTPase_Era-like"/>
</dbReference>
<evidence type="ECO:0000256" key="2">
    <source>
        <dbReference type="ARBA" id="ARBA00020484"/>
    </source>
</evidence>
<dbReference type="CDD" id="cd04163">
    <property type="entry name" value="Era"/>
    <property type="match status" value="1"/>
</dbReference>
<dbReference type="InterPro" id="IPR030388">
    <property type="entry name" value="G_ERA_dom"/>
</dbReference>
<evidence type="ECO:0000313" key="12">
    <source>
        <dbReference type="Proteomes" id="UP000823990"/>
    </source>
</evidence>
<dbReference type="InterPro" id="IPR009019">
    <property type="entry name" value="KH_sf_prok-type"/>
</dbReference>
<dbReference type="GO" id="GO:0043024">
    <property type="term" value="F:ribosomal small subunit binding"/>
    <property type="evidence" value="ECO:0007669"/>
    <property type="project" value="TreeGrafter"/>
</dbReference>
<sequence length="299" mass="33305">MRSGFIAIIGKPNAGKSSLTNRLTGEKISIVTPKPQTTRDAVRGILTTSEYQMIFVDTPGLLRPRTELGKYMSRETDQSSRDVDALVIVIDGSRPFGKGDRELVESRLKSGIPTYVVVNKVDLAGYEKTYPILSALSPLMKDEDGRGAIKEIVPVSCATGENIDALRDMLAKELHDEVMYYPEGDVTDRPVRFVAGEIIREKALLLLQDEVPHGVGIIVNVFEEKKGSVYIEAEVVCERESHKRIIIGDKGSMIKRIGEAARKGIADMTGKNVYLKLFVKVREGWRNKRNYMRDLGYGD</sequence>
<gene>
    <name evidence="6 11" type="primary">era</name>
    <name evidence="11" type="ORF">H9892_01270</name>
</gene>
<proteinExistence type="inferred from homology"/>
<dbReference type="InterPro" id="IPR027417">
    <property type="entry name" value="P-loop_NTPase"/>
</dbReference>
<dbReference type="PANTHER" id="PTHR42698:SF1">
    <property type="entry name" value="GTPASE ERA, MITOCHONDRIAL"/>
    <property type="match status" value="1"/>
</dbReference>
<evidence type="ECO:0000256" key="6">
    <source>
        <dbReference type="HAMAP-Rule" id="MF_00367"/>
    </source>
</evidence>
<dbReference type="GO" id="GO:0005829">
    <property type="term" value="C:cytosol"/>
    <property type="evidence" value="ECO:0007669"/>
    <property type="project" value="TreeGrafter"/>
</dbReference>
<dbReference type="GO" id="GO:0003924">
    <property type="term" value="F:GTPase activity"/>
    <property type="evidence" value="ECO:0007669"/>
    <property type="project" value="UniProtKB-UniRule"/>
</dbReference>
<dbReference type="AlphaFoldDB" id="A0A9D1Q0G5"/>
<comment type="subcellular location">
    <subcellularLocation>
        <location evidence="6">Cytoplasm</location>
    </subcellularLocation>
    <subcellularLocation>
        <location evidence="6">Cell membrane</location>
        <topology evidence="6">Peripheral membrane protein</topology>
    </subcellularLocation>
</comment>
<evidence type="ECO:0000256" key="3">
    <source>
        <dbReference type="ARBA" id="ARBA00022741"/>
    </source>
</evidence>
<dbReference type="SUPFAM" id="SSF54814">
    <property type="entry name" value="Prokaryotic type KH domain (KH-domain type II)"/>
    <property type="match status" value="1"/>
</dbReference>
<protein>
    <recommendedName>
        <fullName evidence="2 6">GTPase Era</fullName>
    </recommendedName>
</protein>
<dbReference type="InterPro" id="IPR004044">
    <property type="entry name" value="KH_dom_type_2"/>
</dbReference>
<evidence type="ECO:0000259" key="10">
    <source>
        <dbReference type="PROSITE" id="PS51713"/>
    </source>
</evidence>
<dbReference type="InterPro" id="IPR005225">
    <property type="entry name" value="Small_GTP-bd"/>
</dbReference>
<dbReference type="SUPFAM" id="SSF52540">
    <property type="entry name" value="P-loop containing nucleoside triphosphate hydrolases"/>
    <property type="match status" value="1"/>
</dbReference>